<evidence type="ECO:0000256" key="6">
    <source>
        <dbReference type="SAM" id="MobiDB-lite"/>
    </source>
</evidence>
<dbReference type="Pfam" id="PF07690">
    <property type="entry name" value="MFS_1"/>
    <property type="match status" value="1"/>
</dbReference>
<dbReference type="PRINTS" id="PR01036">
    <property type="entry name" value="TCRTETB"/>
</dbReference>
<evidence type="ECO:0000259" key="8">
    <source>
        <dbReference type="PROSITE" id="PS50850"/>
    </source>
</evidence>
<dbReference type="PANTHER" id="PTHR23501">
    <property type="entry name" value="MAJOR FACILITATOR SUPERFAMILY"/>
    <property type="match status" value="1"/>
</dbReference>
<keyword evidence="4 7" id="KW-1133">Transmembrane helix</keyword>
<evidence type="ECO:0000256" key="7">
    <source>
        <dbReference type="SAM" id="Phobius"/>
    </source>
</evidence>
<feature type="transmembrane region" description="Helical" evidence="7">
    <location>
        <begin position="95"/>
        <end position="114"/>
    </location>
</feature>
<keyword evidence="3 7" id="KW-0812">Transmembrane</keyword>
<dbReference type="InterPro" id="IPR036259">
    <property type="entry name" value="MFS_trans_sf"/>
</dbReference>
<dbReference type="SUPFAM" id="SSF103473">
    <property type="entry name" value="MFS general substrate transporter"/>
    <property type="match status" value="1"/>
</dbReference>
<feature type="transmembrane region" description="Helical" evidence="7">
    <location>
        <begin position="151"/>
        <end position="172"/>
    </location>
</feature>
<feature type="transmembrane region" description="Helical" evidence="7">
    <location>
        <begin position="444"/>
        <end position="463"/>
    </location>
</feature>
<dbReference type="Gene3D" id="1.20.1720.10">
    <property type="entry name" value="Multidrug resistance protein D"/>
    <property type="match status" value="1"/>
</dbReference>
<dbReference type="Proteomes" id="UP000256645">
    <property type="component" value="Unassembled WGS sequence"/>
</dbReference>
<feature type="transmembrane region" description="Helical" evidence="7">
    <location>
        <begin position="320"/>
        <end position="337"/>
    </location>
</feature>
<comment type="similarity">
    <text evidence="2">Belongs to the major facilitator superfamily. TCR/Tet family.</text>
</comment>
<dbReference type="GO" id="GO:0022857">
    <property type="term" value="F:transmembrane transporter activity"/>
    <property type="evidence" value="ECO:0007669"/>
    <property type="project" value="InterPro"/>
</dbReference>
<comment type="subcellular location">
    <subcellularLocation>
        <location evidence="1">Membrane</location>
        <topology evidence="1">Multi-pass membrane protein</topology>
    </subcellularLocation>
</comment>
<dbReference type="OrthoDB" id="3934656at2759"/>
<evidence type="ECO:0000313" key="9">
    <source>
        <dbReference type="EMBL" id="RDW84856.1"/>
    </source>
</evidence>
<feature type="region of interest" description="Disordered" evidence="6">
    <location>
        <begin position="1"/>
        <end position="32"/>
    </location>
</feature>
<feature type="transmembrane region" description="Helical" evidence="7">
    <location>
        <begin position="184"/>
        <end position="206"/>
    </location>
</feature>
<feature type="transmembrane region" description="Helical" evidence="7">
    <location>
        <begin position="126"/>
        <end position="145"/>
    </location>
</feature>
<gene>
    <name evidence="9" type="ORF">BP6252_02446</name>
</gene>
<feature type="transmembrane region" description="Helical" evidence="7">
    <location>
        <begin position="349"/>
        <end position="370"/>
    </location>
</feature>
<organism evidence="9 10">
    <name type="scientific">Coleophoma cylindrospora</name>
    <dbReference type="NCBI Taxonomy" id="1849047"/>
    <lineage>
        <taxon>Eukaryota</taxon>
        <taxon>Fungi</taxon>
        <taxon>Dikarya</taxon>
        <taxon>Ascomycota</taxon>
        <taxon>Pezizomycotina</taxon>
        <taxon>Leotiomycetes</taxon>
        <taxon>Helotiales</taxon>
        <taxon>Dermateaceae</taxon>
        <taxon>Coleophoma</taxon>
    </lineage>
</organism>
<dbReference type="GO" id="GO:0005886">
    <property type="term" value="C:plasma membrane"/>
    <property type="evidence" value="ECO:0007669"/>
    <property type="project" value="TreeGrafter"/>
</dbReference>
<protein>
    <recommendedName>
        <fullName evidence="8">Major facilitator superfamily (MFS) profile domain-containing protein</fullName>
    </recommendedName>
</protein>
<evidence type="ECO:0000256" key="5">
    <source>
        <dbReference type="ARBA" id="ARBA00023136"/>
    </source>
</evidence>
<dbReference type="PANTHER" id="PTHR23501:SF158">
    <property type="entry name" value="TRANSPORTER, PUTATIVE (AFU_ORTHOLOGUE AFUA_5G14490)-RELATED"/>
    <property type="match status" value="1"/>
</dbReference>
<dbReference type="CDD" id="cd17502">
    <property type="entry name" value="MFS_Azr1_MDR_like"/>
    <property type="match status" value="1"/>
</dbReference>
<accession>A0A3D8SEZ3</accession>
<evidence type="ECO:0000256" key="3">
    <source>
        <dbReference type="ARBA" id="ARBA00022692"/>
    </source>
</evidence>
<dbReference type="PROSITE" id="PS50850">
    <property type="entry name" value="MFS"/>
    <property type="match status" value="1"/>
</dbReference>
<feature type="transmembrane region" description="Helical" evidence="7">
    <location>
        <begin position="249"/>
        <end position="269"/>
    </location>
</feature>
<keyword evidence="5 7" id="KW-0472">Membrane</keyword>
<evidence type="ECO:0000256" key="2">
    <source>
        <dbReference type="ARBA" id="ARBA00007520"/>
    </source>
</evidence>
<evidence type="ECO:0000256" key="1">
    <source>
        <dbReference type="ARBA" id="ARBA00004141"/>
    </source>
</evidence>
<keyword evidence="10" id="KW-1185">Reference proteome</keyword>
<sequence>MANEISQIPSSNRAECSNDVGSDGSNHPVQPGSELELTALDAESPVEGTGKTRSRLRLTIVLVALDLSLFIAALDQTIISTAVPTITSNLHSASGYVWIGGAYLLANAASGPLWAKFSDIWGRKPILLISALIFFVSSIICANAINMKMLIVGRTLQGTGAGGLFQLVMITISDMFSQRERNLYMGLLEVMWAIAGSIGPILGGVLTEKLSWRWCFWINLPISGSTFILLFFFLDVHSPKTSVKDGLKAVDWAGSLTILGMTLLLLIGLEFGGATYPWKSPQVLCLTIIGALLSIAFVFSEKRLAKYPLMPLRLFKDRSNVACLVYIAAEYYPPLYFQSVKEASPLESGILILPITTTQAIVGLLGGIFIHRTGRYLELLYVGSVLMAIGSGIYILFDANPSISHILGFQIAFGLGSGALFQAPLTAIQAVVSQSDTATATSTLGFVRNLAASLSVVIAGVIFQNSMDTRVTSLALPPINLPANVTALLSHGAAAANVAVVATIQDPIQKLAVKEAFAGSFRNMWIFYTGISGLAVVATLFVKRTVLSSIHVETKTGLQSEQ</sequence>
<dbReference type="EMBL" id="PDLM01000002">
    <property type="protein sequence ID" value="RDW84856.1"/>
    <property type="molecule type" value="Genomic_DNA"/>
</dbReference>
<dbReference type="FunFam" id="1.20.1720.10:FF:000014">
    <property type="entry name" value="MFS drug transporter, putative"/>
    <property type="match status" value="1"/>
</dbReference>
<evidence type="ECO:0000313" key="10">
    <source>
        <dbReference type="Proteomes" id="UP000256645"/>
    </source>
</evidence>
<feature type="transmembrane region" description="Helical" evidence="7">
    <location>
        <begin position="483"/>
        <end position="504"/>
    </location>
</feature>
<reference evidence="9 10" key="1">
    <citation type="journal article" date="2018" name="IMA Fungus">
        <title>IMA Genome-F 9: Draft genome sequence of Annulohypoxylon stygium, Aspergillus mulundensis, Berkeleyomyces basicola (syn. Thielaviopsis basicola), Ceratocystis smalleyi, two Cercospora beticola strains, Coleophoma cylindrospora, Fusarium fracticaudum, Phialophora cf. hyalina, and Morchella septimelata.</title>
        <authorList>
            <person name="Wingfield B.D."/>
            <person name="Bills G.F."/>
            <person name="Dong Y."/>
            <person name="Huang W."/>
            <person name="Nel W.J."/>
            <person name="Swalarsk-Parry B.S."/>
            <person name="Vaghefi N."/>
            <person name="Wilken P.M."/>
            <person name="An Z."/>
            <person name="de Beer Z.W."/>
            <person name="De Vos L."/>
            <person name="Chen L."/>
            <person name="Duong T.A."/>
            <person name="Gao Y."/>
            <person name="Hammerbacher A."/>
            <person name="Kikkert J.R."/>
            <person name="Li Y."/>
            <person name="Li H."/>
            <person name="Li K."/>
            <person name="Li Q."/>
            <person name="Liu X."/>
            <person name="Ma X."/>
            <person name="Naidoo K."/>
            <person name="Pethybridge S.J."/>
            <person name="Sun J."/>
            <person name="Steenkamp E.T."/>
            <person name="van der Nest M.A."/>
            <person name="van Wyk S."/>
            <person name="Wingfield M.J."/>
            <person name="Xiong C."/>
            <person name="Yue Q."/>
            <person name="Zhang X."/>
        </authorList>
    </citation>
    <scope>NUCLEOTIDE SEQUENCE [LARGE SCALE GENOMIC DNA]</scope>
    <source>
        <strain evidence="9 10">BP6252</strain>
    </source>
</reference>
<feature type="transmembrane region" description="Helical" evidence="7">
    <location>
        <begin position="525"/>
        <end position="542"/>
    </location>
</feature>
<feature type="transmembrane region" description="Helical" evidence="7">
    <location>
        <begin position="218"/>
        <end position="237"/>
    </location>
</feature>
<proteinExistence type="inferred from homology"/>
<feature type="compositionally biased region" description="Polar residues" evidence="6">
    <location>
        <begin position="1"/>
        <end position="28"/>
    </location>
</feature>
<comment type="caution">
    <text evidence="9">The sequence shown here is derived from an EMBL/GenBank/DDBJ whole genome shotgun (WGS) entry which is preliminary data.</text>
</comment>
<feature type="domain" description="Major facilitator superfamily (MFS) profile" evidence="8">
    <location>
        <begin position="61"/>
        <end position="547"/>
    </location>
</feature>
<dbReference type="AlphaFoldDB" id="A0A3D8SEZ3"/>
<feature type="transmembrane region" description="Helical" evidence="7">
    <location>
        <begin position="281"/>
        <end position="299"/>
    </location>
</feature>
<feature type="transmembrane region" description="Helical" evidence="7">
    <location>
        <begin position="379"/>
        <end position="397"/>
    </location>
</feature>
<feature type="transmembrane region" description="Helical" evidence="7">
    <location>
        <begin position="409"/>
        <end position="432"/>
    </location>
</feature>
<dbReference type="InterPro" id="IPR011701">
    <property type="entry name" value="MFS"/>
</dbReference>
<evidence type="ECO:0000256" key="4">
    <source>
        <dbReference type="ARBA" id="ARBA00022989"/>
    </source>
</evidence>
<feature type="transmembrane region" description="Helical" evidence="7">
    <location>
        <begin position="60"/>
        <end position="83"/>
    </location>
</feature>
<dbReference type="InterPro" id="IPR020846">
    <property type="entry name" value="MFS_dom"/>
</dbReference>
<name>A0A3D8SEZ3_9HELO</name>
<dbReference type="Gene3D" id="1.20.1250.20">
    <property type="entry name" value="MFS general substrate transporter like domains"/>
    <property type="match status" value="1"/>
</dbReference>